<name>A0A835E7A7_9POAL</name>
<proteinExistence type="predicted"/>
<comment type="caution">
    <text evidence="1">The sequence shown here is derived from an EMBL/GenBank/DDBJ whole genome shotgun (WGS) entry which is preliminary data.</text>
</comment>
<sequence length="128" mass="15345">MMLPPWNKTLQTLPCFVVIRSNHNGGPVRTLGQVSLLLWWQKQEGERYEKDDDAQFRQHECWPPFIGLWHYFWLSRLWRTKATSMCSHPYEHSHRFGFEFWSYMLSDLGCNLFVLQSACNLSMYSTTY</sequence>
<organism evidence="1 2">
    <name type="scientific">Digitaria exilis</name>
    <dbReference type="NCBI Taxonomy" id="1010633"/>
    <lineage>
        <taxon>Eukaryota</taxon>
        <taxon>Viridiplantae</taxon>
        <taxon>Streptophyta</taxon>
        <taxon>Embryophyta</taxon>
        <taxon>Tracheophyta</taxon>
        <taxon>Spermatophyta</taxon>
        <taxon>Magnoliopsida</taxon>
        <taxon>Liliopsida</taxon>
        <taxon>Poales</taxon>
        <taxon>Poaceae</taxon>
        <taxon>PACMAD clade</taxon>
        <taxon>Panicoideae</taxon>
        <taxon>Panicodae</taxon>
        <taxon>Paniceae</taxon>
        <taxon>Anthephorinae</taxon>
        <taxon>Digitaria</taxon>
    </lineage>
</organism>
<reference evidence="1" key="1">
    <citation type="submission" date="2020-07" db="EMBL/GenBank/DDBJ databases">
        <title>Genome sequence and genetic diversity analysis of an under-domesticated orphan crop, white fonio (Digitaria exilis).</title>
        <authorList>
            <person name="Bennetzen J.L."/>
            <person name="Chen S."/>
            <person name="Ma X."/>
            <person name="Wang X."/>
            <person name="Yssel A.E.J."/>
            <person name="Chaluvadi S.R."/>
            <person name="Johnson M."/>
            <person name="Gangashetty P."/>
            <person name="Hamidou F."/>
            <person name="Sanogo M.D."/>
            <person name="Zwaenepoel A."/>
            <person name="Wallace J."/>
            <person name="Van De Peer Y."/>
            <person name="Van Deynze A."/>
        </authorList>
    </citation>
    <scope>NUCLEOTIDE SEQUENCE</scope>
    <source>
        <tissue evidence="1">Leaves</tissue>
    </source>
</reference>
<dbReference type="EMBL" id="JACEFO010002284">
    <property type="protein sequence ID" value="KAF8668133.1"/>
    <property type="molecule type" value="Genomic_DNA"/>
</dbReference>
<gene>
    <name evidence="1" type="ORF">HU200_052423</name>
</gene>
<keyword evidence="2" id="KW-1185">Reference proteome</keyword>
<dbReference type="Proteomes" id="UP000636709">
    <property type="component" value="Unassembled WGS sequence"/>
</dbReference>
<evidence type="ECO:0000313" key="1">
    <source>
        <dbReference type="EMBL" id="KAF8668133.1"/>
    </source>
</evidence>
<accession>A0A835E7A7</accession>
<protein>
    <submittedName>
        <fullName evidence="1">Uncharacterized protein</fullName>
    </submittedName>
</protein>
<dbReference type="AlphaFoldDB" id="A0A835E7A7"/>
<evidence type="ECO:0000313" key="2">
    <source>
        <dbReference type="Proteomes" id="UP000636709"/>
    </source>
</evidence>